<accession>A0A482MRQ3</accession>
<sequence length="78" mass="9055">MIDFMKLLELVYIDGFRCEISSDGDRIMFVWRGYDDVLGQTYGISRVVSKMMLEHVNDPEGVIRCMVDCARKGLEKMQ</sequence>
<keyword evidence="2" id="KW-1185">Reference proteome</keyword>
<reference evidence="1 2" key="1">
    <citation type="submission" date="2019-01" db="EMBL/GenBank/DDBJ databases">
        <title>Still something new to discover - new insights into E. coli phage diversity and taxonomy.</title>
        <authorList>
            <person name="Korf I.H.E."/>
            <person name="Adriaennsens E."/>
            <person name="Dreiseikelmann B."/>
            <person name="Kropinski A."/>
            <person name="Nimtz M."/>
            <person name="Meier-Kolthoff J.P."/>
            <person name="Rohde M."/>
            <person name="van Raaij M."/>
            <person name="Wittmann J."/>
        </authorList>
    </citation>
    <scope>NUCLEOTIDE SEQUENCE [LARGE SCALE GENOMIC DNA]</scope>
</reference>
<protein>
    <submittedName>
        <fullName evidence="1">Uncharacterized protein</fullName>
    </submittedName>
</protein>
<name>A0A482MRQ3_9CAUD</name>
<gene>
    <name evidence="1" type="ORF">PTXU04_00067</name>
</gene>
<evidence type="ECO:0000313" key="2">
    <source>
        <dbReference type="Proteomes" id="UP000307461"/>
    </source>
</evidence>
<proteinExistence type="predicted"/>
<dbReference type="Proteomes" id="UP000307461">
    <property type="component" value="Segment"/>
</dbReference>
<evidence type="ECO:0000313" key="1">
    <source>
        <dbReference type="EMBL" id="QBQ76681.1"/>
    </source>
</evidence>
<organism evidence="1 2">
    <name type="scientific">Escherichia phage PTXU04</name>
    <dbReference type="NCBI Taxonomy" id="2508206"/>
    <lineage>
        <taxon>Viruses</taxon>
        <taxon>Duplodnaviria</taxon>
        <taxon>Heunggongvirae</taxon>
        <taxon>Uroviricota</taxon>
        <taxon>Caudoviricetes</taxon>
        <taxon>Xuquatrovirus</taxon>
        <taxon>Xuquatrovirus PTXU04</taxon>
    </lineage>
</organism>
<dbReference type="EMBL" id="MK373772">
    <property type="protein sequence ID" value="QBQ76681.1"/>
    <property type="molecule type" value="Genomic_DNA"/>
</dbReference>